<protein>
    <submittedName>
        <fullName evidence="1">Uncharacterized protein</fullName>
    </submittedName>
</protein>
<accession>A0ACB9BMT6</accession>
<sequence>MNDLLSQSFSGSRVSDIEMGNAATTDGTNLDKFFGDVAEIKDELKGLENLHNQLQESNEQSKSLYNASSIKNLRTKMDNDVALSLKKAKLIKTRLEALDRSSEANRNLPGCGPGSSTDRTRISVVNGLRKQLQSSMKSFTELRQKMASEHRETVQRRYYTVTGEKPDEGTVDNLISTGESETFLQKAIQEQGRGQVMETILEIQERHDAVTVIERNLKELHQVFMDMAVLVESQGEQLDDIENHVNRANSFVRGGTQQLQVARKTQKNTRKWTCYGILLLLIIIAIIVLSIRPWK</sequence>
<gene>
    <name evidence="1" type="ORF">L2E82_34802</name>
</gene>
<reference evidence="1 2" key="2">
    <citation type="journal article" date="2022" name="Mol. Ecol. Resour.">
        <title>The genomes of chicory, endive, great burdock and yacon provide insights into Asteraceae paleo-polyploidization history and plant inulin production.</title>
        <authorList>
            <person name="Fan W."/>
            <person name="Wang S."/>
            <person name="Wang H."/>
            <person name="Wang A."/>
            <person name="Jiang F."/>
            <person name="Liu H."/>
            <person name="Zhao H."/>
            <person name="Xu D."/>
            <person name="Zhang Y."/>
        </authorList>
    </citation>
    <scope>NUCLEOTIDE SEQUENCE [LARGE SCALE GENOMIC DNA]</scope>
    <source>
        <strain evidence="2">cv. Punajuju</strain>
        <tissue evidence="1">Leaves</tissue>
    </source>
</reference>
<name>A0ACB9BMT6_CICIN</name>
<evidence type="ECO:0000313" key="1">
    <source>
        <dbReference type="EMBL" id="KAI3723315.1"/>
    </source>
</evidence>
<reference evidence="2" key="1">
    <citation type="journal article" date="2022" name="Mol. Ecol. Resour.">
        <title>The genomes of chicory, endive, great burdock and yacon provide insights into Asteraceae palaeo-polyploidization history and plant inulin production.</title>
        <authorList>
            <person name="Fan W."/>
            <person name="Wang S."/>
            <person name="Wang H."/>
            <person name="Wang A."/>
            <person name="Jiang F."/>
            <person name="Liu H."/>
            <person name="Zhao H."/>
            <person name="Xu D."/>
            <person name="Zhang Y."/>
        </authorList>
    </citation>
    <scope>NUCLEOTIDE SEQUENCE [LARGE SCALE GENOMIC DNA]</scope>
    <source>
        <strain evidence="2">cv. Punajuju</strain>
    </source>
</reference>
<dbReference type="EMBL" id="CM042014">
    <property type="protein sequence ID" value="KAI3723315.1"/>
    <property type="molecule type" value="Genomic_DNA"/>
</dbReference>
<organism evidence="1 2">
    <name type="scientific">Cichorium intybus</name>
    <name type="common">Chicory</name>
    <dbReference type="NCBI Taxonomy" id="13427"/>
    <lineage>
        <taxon>Eukaryota</taxon>
        <taxon>Viridiplantae</taxon>
        <taxon>Streptophyta</taxon>
        <taxon>Embryophyta</taxon>
        <taxon>Tracheophyta</taxon>
        <taxon>Spermatophyta</taxon>
        <taxon>Magnoliopsida</taxon>
        <taxon>eudicotyledons</taxon>
        <taxon>Gunneridae</taxon>
        <taxon>Pentapetalae</taxon>
        <taxon>asterids</taxon>
        <taxon>campanulids</taxon>
        <taxon>Asterales</taxon>
        <taxon>Asteraceae</taxon>
        <taxon>Cichorioideae</taxon>
        <taxon>Cichorieae</taxon>
        <taxon>Cichoriinae</taxon>
        <taxon>Cichorium</taxon>
    </lineage>
</organism>
<keyword evidence="2" id="KW-1185">Reference proteome</keyword>
<dbReference type="Proteomes" id="UP001055811">
    <property type="component" value="Linkage Group LG06"/>
</dbReference>
<comment type="caution">
    <text evidence="1">The sequence shown here is derived from an EMBL/GenBank/DDBJ whole genome shotgun (WGS) entry which is preliminary data.</text>
</comment>
<evidence type="ECO:0000313" key="2">
    <source>
        <dbReference type="Proteomes" id="UP001055811"/>
    </source>
</evidence>
<proteinExistence type="predicted"/>